<dbReference type="Pfam" id="PF18096">
    <property type="entry name" value="Thump_like"/>
    <property type="match status" value="1"/>
</dbReference>
<name>A0A9D2A2K1_9BACE</name>
<proteinExistence type="predicted"/>
<feature type="domain" description="THUMP-like" evidence="1">
    <location>
        <begin position="329"/>
        <end position="398"/>
    </location>
</feature>
<organism evidence="3 4">
    <name type="scientific">Candidatus Bacteroides merdipullorum</name>
    <dbReference type="NCBI Taxonomy" id="2838474"/>
    <lineage>
        <taxon>Bacteria</taxon>
        <taxon>Pseudomonadati</taxon>
        <taxon>Bacteroidota</taxon>
        <taxon>Bacteroidia</taxon>
        <taxon>Bacteroidales</taxon>
        <taxon>Bacteroidaceae</taxon>
        <taxon>Bacteroides</taxon>
    </lineage>
</organism>
<evidence type="ECO:0000313" key="4">
    <source>
        <dbReference type="Proteomes" id="UP000824023"/>
    </source>
</evidence>
<evidence type="ECO:0000259" key="1">
    <source>
        <dbReference type="Pfam" id="PF18096"/>
    </source>
</evidence>
<feature type="domain" description="PG-1098 ferredoxin-like" evidence="2">
    <location>
        <begin position="285"/>
        <end position="328"/>
    </location>
</feature>
<evidence type="ECO:0000259" key="2">
    <source>
        <dbReference type="Pfam" id="PF22013"/>
    </source>
</evidence>
<evidence type="ECO:0000313" key="3">
    <source>
        <dbReference type="EMBL" id="HIZ00957.1"/>
    </source>
</evidence>
<keyword evidence="3" id="KW-0808">Transferase</keyword>
<dbReference type="InterPro" id="IPR054168">
    <property type="entry name" value="PG_1098_Fer"/>
</dbReference>
<dbReference type="Gene3D" id="1.10.10.1110">
    <property type="entry name" value="Methyltransferase PG1098, N-terminal domain"/>
    <property type="match status" value="1"/>
</dbReference>
<dbReference type="GO" id="GO:0032259">
    <property type="term" value="P:methylation"/>
    <property type="evidence" value="ECO:0007669"/>
    <property type="project" value="UniProtKB-KW"/>
</dbReference>
<dbReference type="Proteomes" id="UP000824023">
    <property type="component" value="Unassembled WGS sequence"/>
</dbReference>
<dbReference type="Pfam" id="PF22013">
    <property type="entry name" value="PG_1098_Fer"/>
    <property type="match status" value="1"/>
</dbReference>
<gene>
    <name evidence="3" type="ORF">H9819_01720</name>
</gene>
<accession>A0A9D2A2K1</accession>
<protein>
    <submittedName>
        <fullName evidence="3">Class I SAM-dependent methyltransferase</fullName>
    </submittedName>
</protein>
<dbReference type="Gene3D" id="3.40.50.150">
    <property type="entry name" value="Vaccinia Virus protein VP39"/>
    <property type="match status" value="1"/>
</dbReference>
<keyword evidence="3" id="KW-0489">Methyltransferase</keyword>
<comment type="caution">
    <text evidence="3">The sequence shown here is derived from an EMBL/GenBank/DDBJ whole genome shotgun (WGS) entry which is preliminary data.</text>
</comment>
<dbReference type="EMBL" id="DXCK01000031">
    <property type="protein sequence ID" value="HIZ00957.1"/>
    <property type="molecule type" value="Genomic_DNA"/>
</dbReference>
<dbReference type="SUPFAM" id="SSF53335">
    <property type="entry name" value="S-adenosyl-L-methionine-dependent methyltransferases"/>
    <property type="match status" value="1"/>
</dbReference>
<dbReference type="AlphaFoldDB" id="A0A9D2A2K1"/>
<reference evidence="3" key="2">
    <citation type="submission" date="2021-04" db="EMBL/GenBank/DDBJ databases">
        <authorList>
            <person name="Gilroy R."/>
        </authorList>
    </citation>
    <scope>NUCLEOTIDE SEQUENCE</scope>
    <source>
        <strain evidence="3">ChiHjej12B11-24981</strain>
    </source>
</reference>
<dbReference type="InterPro" id="IPR041497">
    <property type="entry name" value="Thump-like"/>
</dbReference>
<dbReference type="GO" id="GO:0008168">
    <property type="term" value="F:methyltransferase activity"/>
    <property type="evidence" value="ECO:0007669"/>
    <property type="project" value="UniProtKB-KW"/>
</dbReference>
<reference evidence="3" key="1">
    <citation type="journal article" date="2021" name="PeerJ">
        <title>Extensive microbial diversity within the chicken gut microbiome revealed by metagenomics and culture.</title>
        <authorList>
            <person name="Gilroy R."/>
            <person name="Ravi A."/>
            <person name="Getino M."/>
            <person name="Pursley I."/>
            <person name="Horton D.L."/>
            <person name="Alikhan N.F."/>
            <person name="Baker D."/>
            <person name="Gharbi K."/>
            <person name="Hall N."/>
            <person name="Watson M."/>
            <person name="Adriaenssens E.M."/>
            <person name="Foster-Nyarko E."/>
            <person name="Jarju S."/>
            <person name="Secka A."/>
            <person name="Antonio M."/>
            <person name="Oren A."/>
            <person name="Chaudhuri R.R."/>
            <person name="La Ragione R."/>
            <person name="Hildebrand F."/>
            <person name="Pallen M.J."/>
        </authorList>
    </citation>
    <scope>NUCLEOTIDE SEQUENCE</scope>
    <source>
        <strain evidence="3">ChiHjej12B11-24981</strain>
    </source>
</reference>
<dbReference type="InterPro" id="IPR029063">
    <property type="entry name" value="SAM-dependent_MTases_sf"/>
</dbReference>
<sequence>MLLNEETLRFIHLHAADDVRTLALHAHPEPGVDLPAAVAQIAGRKVLAAKVPAWAAADDIVCPPRLSLEQCSSEATARHKAAIVQRFGGKRHRLADLTGGLGVDCSFLAPLFEEVDYVERQETLCELAAYNFPQLGLTHIHVHWAEATEFLEGLAADWIFLDPARRNAHGGKTVALADCEPDVTRLEDRLLGAAPRVLLKLSPMLDLTLALHQLGRVCEAHVVAVDNECKELLLVLERDCPAGAADRVPIHCTNLRSGAPTQAFTFTRQAEQTAACPLAETPGTYLYEPNAALLKAGAFRSLAQAYGAGKLHPSSHLYTSDRWVEDFPGRRFRIVGWSGFGKKELKALLGGVRQANLSVRNFPAPVSELRKRLRLADGGDTYLFATTLADGRKALIRAEKA</sequence>